<keyword evidence="5" id="KW-1185">Reference proteome</keyword>
<dbReference type="InterPro" id="IPR000120">
    <property type="entry name" value="Amidase"/>
</dbReference>
<dbReference type="PROSITE" id="PS00571">
    <property type="entry name" value="AMIDASES"/>
    <property type="match status" value="1"/>
</dbReference>
<dbReference type="AlphaFoldDB" id="A0A939JSP6"/>
<dbReference type="Gene3D" id="3.90.1300.10">
    <property type="entry name" value="Amidase signature (AS) domain"/>
    <property type="match status" value="1"/>
</dbReference>
<organism evidence="4 5">
    <name type="scientific">Jiella flava</name>
    <dbReference type="NCBI Taxonomy" id="2816857"/>
    <lineage>
        <taxon>Bacteria</taxon>
        <taxon>Pseudomonadati</taxon>
        <taxon>Pseudomonadota</taxon>
        <taxon>Alphaproteobacteria</taxon>
        <taxon>Hyphomicrobiales</taxon>
        <taxon>Aurantimonadaceae</taxon>
        <taxon>Jiella</taxon>
    </lineage>
</organism>
<sequence length="456" mass="48375">MIPIEKLSAAAMGRHFSSGTLDPVEVTEFFLTRIAEDSNPIFITLTAERARMEAAASRKRYREGCALGPIDGVPVAWKDIVDFAGITTTAGSSILAQRGPCRNDAPIVANLAAAGAVAIGKTNLSEFAFTGLGLNPHFGSPYNPHDRTSRRIVGGSSSGSAAAVAAGLAPCAIGSDTGGSIRGPSAFCGIVGYKSSEGRIDKRGVFPLSRTLDTIGPMARTVEDCVLLDAALRGQITAEARRRPLGELVLVVPGRNGIDDADPIVAVNMAAALHRLEAAGGRIVHRELTLLKEMRDVTSGLGALITIEAYAEHAGLFESERSKEMDPNVVSRAMLGRDVRSRELILLQRERARLSAELNNELDGALLMVPGTPMTAPRMEPIEDDDEIFRTANLRAIYFSVIGNFFAMCGLSLPTGTDAAGLPTGIQLLAPGGHDDRLLSFGLEVERAIRSHDEPV</sequence>
<dbReference type="InterPro" id="IPR020556">
    <property type="entry name" value="Amidase_CS"/>
</dbReference>
<dbReference type="Pfam" id="PF01425">
    <property type="entry name" value="Amidase"/>
    <property type="match status" value="1"/>
</dbReference>
<reference evidence="4" key="1">
    <citation type="submission" date="2021-03" db="EMBL/GenBank/DDBJ databases">
        <title>Whole genome sequence of Jiella sp. CQZ9-1.</title>
        <authorList>
            <person name="Tuo L."/>
        </authorList>
    </citation>
    <scope>NUCLEOTIDE SEQUENCE</scope>
    <source>
        <strain evidence="4">CQZ9-1</strain>
    </source>
</reference>
<dbReference type="InterPro" id="IPR023631">
    <property type="entry name" value="Amidase_dom"/>
</dbReference>
<evidence type="ECO:0000313" key="5">
    <source>
        <dbReference type="Proteomes" id="UP000664122"/>
    </source>
</evidence>
<comment type="function">
    <text evidence="1">Hydrolyzes indole-3-acetamide (IAM) into indole-3-acetic acid (IAA).</text>
</comment>
<name>A0A939JSP6_9HYPH</name>
<dbReference type="PANTHER" id="PTHR11895:SF176">
    <property type="entry name" value="AMIDASE AMID-RELATED"/>
    <property type="match status" value="1"/>
</dbReference>
<dbReference type="SUPFAM" id="SSF75304">
    <property type="entry name" value="Amidase signature (AS) enzymes"/>
    <property type="match status" value="1"/>
</dbReference>
<evidence type="ECO:0000259" key="3">
    <source>
        <dbReference type="Pfam" id="PF01425"/>
    </source>
</evidence>
<accession>A0A939JSP6</accession>
<evidence type="ECO:0000313" key="4">
    <source>
        <dbReference type="EMBL" id="MBO0663183.1"/>
    </source>
</evidence>
<dbReference type="PANTHER" id="PTHR11895">
    <property type="entry name" value="TRANSAMIDASE"/>
    <property type="match status" value="1"/>
</dbReference>
<dbReference type="GO" id="GO:0003824">
    <property type="term" value="F:catalytic activity"/>
    <property type="evidence" value="ECO:0007669"/>
    <property type="project" value="InterPro"/>
</dbReference>
<dbReference type="Proteomes" id="UP000664122">
    <property type="component" value="Unassembled WGS sequence"/>
</dbReference>
<dbReference type="EMBL" id="JAFMPP010000009">
    <property type="protein sequence ID" value="MBO0663183.1"/>
    <property type="molecule type" value="Genomic_DNA"/>
</dbReference>
<evidence type="ECO:0000256" key="1">
    <source>
        <dbReference type="ARBA" id="ARBA00003871"/>
    </source>
</evidence>
<dbReference type="InterPro" id="IPR036928">
    <property type="entry name" value="AS_sf"/>
</dbReference>
<feature type="domain" description="Amidase" evidence="3">
    <location>
        <begin position="25"/>
        <end position="439"/>
    </location>
</feature>
<protein>
    <recommendedName>
        <fullName evidence="2">Indoleacetamide hydrolase</fullName>
    </recommendedName>
</protein>
<evidence type="ECO:0000256" key="2">
    <source>
        <dbReference type="ARBA" id="ARBA00021874"/>
    </source>
</evidence>
<proteinExistence type="predicted"/>
<comment type="caution">
    <text evidence="4">The sequence shown here is derived from an EMBL/GenBank/DDBJ whole genome shotgun (WGS) entry which is preliminary data.</text>
</comment>
<dbReference type="RefSeq" id="WP_207257977.1">
    <property type="nucleotide sequence ID" value="NZ_JAFMPP010000009.1"/>
</dbReference>
<gene>
    <name evidence="4" type="ORF">J1C48_11395</name>
</gene>